<name>A0ABT1WMR8_9LACT</name>
<sequence length="119" mass="13810">MPSVILILTMILLLVQSIHQVKVSNTKQYQLLRDSYQLAILLEWSQLELAKELVGQDSYEEITFPNRLEFSHGLVKITFDKTNHNFLLSAHLKNGKSKTSNFHIDRHLVILKEKIVPEE</sequence>
<accession>A0ABT1WMR8</accession>
<gene>
    <name evidence="1" type="ORF">NPA36_04490</name>
</gene>
<comment type="caution">
    <text evidence="1">The sequence shown here is derived from an EMBL/GenBank/DDBJ whole genome shotgun (WGS) entry which is preliminary data.</text>
</comment>
<evidence type="ECO:0000313" key="2">
    <source>
        <dbReference type="Proteomes" id="UP001059480"/>
    </source>
</evidence>
<evidence type="ECO:0000313" key="1">
    <source>
        <dbReference type="EMBL" id="MCQ9209803.1"/>
    </source>
</evidence>
<reference evidence="1" key="2">
    <citation type="journal article" date="2023" name="Curr. Microbiol.">
        <title>Granulicatella seriolae sp. nov., a Novel Facultative Anaerobe Isolated from Yellowtail Marine Fish.</title>
        <authorList>
            <person name="Lee M."/>
            <person name="Choi Y.J."/>
            <person name="Farooq A."/>
            <person name="Jeong J.B."/>
            <person name="Jung M.Y."/>
        </authorList>
    </citation>
    <scope>NUCLEOTIDE SEQUENCE</scope>
    <source>
        <strain evidence="1">S8</strain>
    </source>
</reference>
<dbReference type="Proteomes" id="UP001059480">
    <property type="component" value="Unassembled WGS sequence"/>
</dbReference>
<proteinExistence type="predicted"/>
<evidence type="ECO:0008006" key="3">
    <source>
        <dbReference type="Google" id="ProtNLM"/>
    </source>
</evidence>
<reference evidence="1" key="3">
    <citation type="journal article" date="2023" name="Microbiol. Resour. Announc.">
        <title>Draft Genome Sequence of Granulicatella sp. Strain S8, Isolated from a Marine Fish, Seriola quinqueradiata.</title>
        <authorList>
            <person name="Lee M."/>
            <person name="Farooq A."/>
            <person name="Jeong J.B."/>
            <person name="Jung M.Y."/>
        </authorList>
    </citation>
    <scope>NUCLEOTIDE SEQUENCE</scope>
    <source>
        <strain evidence="1">S8</strain>
    </source>
</reference>
<dbReference type="RefSeq" id="WP_256944912.1">
    <property type="nucleotide sequence ID" value="NZ_JANHNZ010000003.1"/>
</dbReference>
<protein>
    <recommendedName>
        <fullName evidence="3">Competence protein ComGF</fullName>
    </recommendedName>
</protein>
<reference evidence="1" key="1">
    <citation type="submission" date="2022-07" db="EMBL/GenBank/DDBJ databases">
        <authorList>
            <person name="Jung M.-Y."/>
            <person name="Lee M."/>
        </authorList>
    </citation>
    <scope>NUCLEOTIDE SEQUENCE</scope>
    <source>
        <strain evidence="1">S8</strain>
    </source>
</reference>
<organism evidence="1 2">
    <name type="scientific">Granulicatella seriolae</name>
    <dbReference type="NCBI Taxonomy" id="2967226"/>
    <lineage>
        <taxon>Bacteria</taxon>
        <taxon>Bacillati</taxon>
        <taxon>Bacillota</taxon>
        <taxon>Bacilli</taxon>
        <taxon>Lactobacillales</taxon>
        <taxon>Carnobacteriaceae</taxon>
        <taxon>Granulicatella</taxon>
    </lineage>
</organism>
<dbReference type="EMBL" id="JANHNZ010000003">
    <property type="protein sequence ID" value="MCQ9209803.1"/>
    <property type="molecule type" value="Genomic_DNA"/>
</dbReference>
<keyword evidence="2" id="KW-1185">Reference proteome</keyword>